<keyword evidence="5 8" id="KW-0547">Nucleotide-binding</keyword>
<evidence type="ECO:0000256" key="8">
    <source>
        <dbReference type="HAMAP-Rule" id="MF_01161"/>
    </source>
</evidence>
<organism evidence="10 11">
    <name type="scientific">Zhongshania arctica</name>
    <dbReference type="NCBI Taxonomy" id="3238302"/>
    <lineage>
        <taxon>Bacteria</taxon>
        <taxon>Pseudomonadati</taxon>
        <taxon>Pseudomonadota</taxon>
        <taxon>Gammaproteobacteria</taxon>
        <taxon>Cellvibrionales</taxon>
        <taxon>Spongiibacteraceae</taxon>
        <taxon>Zhongshania</taxon>
    </lineage>
</organism>
<dbReference type="EC" id="6.3.4.19" evidence="8"/>
<keyword evidence="11" id="KW-1185">Reference proteome</keyword>
<evidence type="ECO:0000256" key="1">
    <source>
        <dbReference type="ARBA" id="ARBA00004496"/>
    </source>
</evidence>
<sequence>MTELLSPISATLAPYLACQRWYIAYSGGLDSHVLLHLAWRLRQEALRAGKPFPELCAIHVNHQLQADSPHWAAHCTSTCNEYGIAIDVRAVSIEGRRQGVESLARAARYKVFEDIVDERSVLLIAHHQDDQAETFLLRLMRGAGAAGLAAMPVSRPLGRATLFRPLLNMARSQLEAYAAEHCLEFIDDPSNRDPHYRRNFLRHRVMPVLAEVWPAYRHSIARAAELQAETNNLLSAYLSTDVTTISDADGSLDLKALMKFDALRQRAVLRHYVLQHLGIRLDKAQSEELVGQFLHSSPDSQPVFELNNGMTIRAFRGRLSCERDPVGYVFDRGLVQDWDGQQVCLIRGLGRLSAEAGGKFLPRGKMTVRFRSGGERCRIAGHEHSRPLKKLLQEWDVPPWKRDVLPLIYCDDEIAAIADIAVCEGFQAGAGETGLSLRWLLSR</sequence>
<evidence type="ECO:0000256" key="2">
    <source>
        <dbReference type="ARBA" id="ARBA00022490"/>
    </source>
</evidence>
<evidence type="ECO:0000256" key="6">
    <source>
        <dbReference type="ARBA" id="ARBA00022840"/>
    </source>
</evidence>
<evidence type="ECO:0000256" key="3">
    <source>
        <dbReference type="ARBA" id="ARBA00022598"/>
    </source>
</evidence>
<dbReference type="PANTHER" id="PTHR43033:SF1">
    <property type="entry name" value="TRNA(ILE)-LYSIDINE SYNTHASE-RELATED"/>
    <property type="match status" value="1"/>
</dbReference>
<evidence type="ECO:0000256" key="5">
    <source>
        <dbReference type="ARBA" id="ARBA00022741"/>
    </source>
</evidence>
<dbReference type="EMBL" id="JBFRYB010000001">
    <property type="protein sequence ID" value="MEX1666411.1"/>
    <property type="molecule type" value="Genomic_DNA"/>
</dbReference>
<dbReference type="InterPro" id="IPR015262">
    <property type="entry name" value="tRNA_Ile_lys_synt_subst-bd"/>
</dbReference>
<dbReference type="InterPro" id="IPR012094">
    <property type="entry name" value="tRNA_Ile_lys_synt"/>
</dbReference>
<keyword evidence="4 8" id="KW-0819">tRNA processing</keyword>
<dbReference type="Gene3D" id="1.20.59.20">
    <property type="match status" value="1"/>
</dbReference>
<evidence type="ECO:0000313" key="11">
    <source>
        <dbReference type="Proteomes" id="UP001557484"/>
    </source>
</evidence>
<dbReference type="CDD" id="cd01992">
    <property type="entry name" value="TilS_N"/>
    <property type="match status" value="1"/>
</dbReference>
<proteinExistence type="inferred from homology"/>
<dbReference type="InterPro" id="IPR012796">
    <property type="entry name" value="Lysidine-tRNA-synth_C"/>
</dbReference>
<dbReference type="SUPFAM" id="SSF82829">
    <property type="entry name" value="MesJ substrate recognition domain-like"/>
    <property type="match status" value="1"/>
</dbReference>
<feature type="domain" description="Lysidine-tRNA(Ile) synthetase C-terminal" evidence="9">
    <location>
        <begin position="366"/>
        <end position="439"/>
    </location>
</feature>
<feature type="binding site" evidence="8">
    <location>
        <begin position="26"/>
        <end position="31"/>
    </location>
    <ligand>
        <name>ATP</name>
        <dbReference type="ChEBI" id="CHEBI:30616"/>
    </ligand>
</feature>
<dbReference type="HAMAP" id="MF_01161">
    <property type="entry name" value="tRNA_Ile_lys_synt"/>
    <property type="match status" value="1"/>
</dbReference>
<dbReference type="GO" id="GO:0032267">
    <property type="term" value="F:tRNA(Ile)-lysidine synthase activity"/>
    <property type="evidence" value="ECO:0007669"/>
    <property type="project" value="UniProtKB-EC"/>
</dbReference>
<comment type="domain">
    <text evidence="8">The N-terminal region contains the highly conserved SGGXDS motif, predicted to be a P-loop motif involved in ATP binding.</text>
</comment>
<dbReference type="NCBIfam" id="TIGR02432">
    <property type="entry name" value="lysidine_TilS_N"/>
    <property type="match status" value="1"/>
</dbReference>
<protein>
    <recommendedName>
        <fullName evidence="8">tRNA(Ile)-lysidine synthase</fullName>
        <ecNumber evidence="8">6.3.4.19</ecNumber>
    </recommendedName>
    <alternativeName>
        <fullName evidence="8">tRNA(Ile)-2-lysyl-cytidine synthase</fullName>
    </alternativeName>
    <alternativeName>
        <fullName evidence="8">tRNA(Ile)-lysidine synthetase</fullName>
    </alternativeName>
</protein>
<evidence type="ECO:0000256" key="7">
    <source>
        <dbReference type="ARBA" id="ARBA00048539"/>
    </source>
</evidence>
<dbReference type="SUPFAM" id="SSF52402">
    <property type="entry name" value="Adenine nucleotide alpha hydrolases-like"/>
    <property type="match status" value="1"/>
</dbReference>
<comment type="catalytic activity">
    <reaction evidence="7 8">
        <text>cytidine(34) in tRNA(Ile2) + L-lysine + ATP = lysidine(34) in tRNA(Ile2) + AMP + diphosphate + H(+)</text>
        <dbReference type="Rhea" id="RHEA:43744"/>
        <dbReference type="Rhea" id="RHEA-COMP:10625"/>
        <dbReference type="Rhea" id="RHEA-COMP:10670"/>
        <dbReference type="ChEBI" id="CHEBI:15378"/>
        <dbReference type="ChEBI" id="CHEBI:30616"/>
        <dbReference type="ChEBI" id="CHEBI:32551"/>
        <dbReference type="ChEBI" id="CHEBI:33019"/>
        <dbReference type="ChEBI" id="CHEBI:82748"/>
        <dbReference type="ChEBI" id="CHEBI:83665"/>
        <dbReference type="ChEBI" id="CHEBI:456215"/>
        <dbReference type="EC" id="6.3.4.19"/>
    </reaction>
</comment>
<dbReference type="SMART" id="SM00977">
    <property type="entry name" value="TilS_C"/>
    <property type="match status" value="1"/>
</dbReference>
<dbReference type="NCBIfam" id="TIGR02433">
    <property type="entry name" value="lysidine_TilS_C"/>
    <property type="match status" value="1"/>
</dbReference>
<accession>A0ABV3TXQ9</accession>
<keyword evidence="3 8" id="KW-0436">Ligase</keyword>
<keyword evidence="6 8" id="KW-0067">ATP-binding</keyword>
<dbReference type="SUPFAM" id="SSF56037">
    <property type="entry name" value="PheT/TilS domain"/>
    <property type="match status" value="1"/>
</dbReference>
<comment type="function">
    <text evidence="8">Ligates lysine onto the cytidine present at position 34 of the AUA codon-specific tRNA(Ile) that contains the anticodon CAU, in an ATP-dependent manner. Cytidine is converted to lysidine, thus changing the amino acid specificity of the tRNA from methionine to isoleucine.</text>
</comment>
<gene>
    <name evidence="8 10" type="primary">tilS</name>
    <name evidence="10" type="ORF">AB4875_13040</name>
</gene>
<dbReference type="InterPro" id="IPR014729">
    <property type="entry name" value="Rossmann-like_a/b/a_fold"/>
</dbReference>
<name>A0ABV3TXQ9_9GAMM</name>
<dbReference type="Pfam" id="PF11734">
    <property type="entry name" value="TilS_C"/>
    <property type="match status" value="1"/>
</dbReference>
<evidence type="ECO:0000313" key="10">
    <source>
        <dbReference type="EMBL" id="MEX1666411.1"/>
    </source>
</evidence>
<dbReference type="PANTHER" id="PTHR43033">
    <property type="entry name" value="TRNA(ILE)-LYSIDINE SYNTHASE-RELATED"/>
    <property type="match status" value="1"/>
</dbReference>
<dbReference type="Proteomes" id="UP001557484">
    <property type="component" value="Unassembled WGS sequence"/>
</dbReference>
<reference evidence="10 11" key="1">
    <citation type="journal article" date="2011" name="Int. J. Syst. Evol. Microbiol.">
        <title>Zhongshania antarctica gen. nov., sp. nov. and Zhongshania guokunii sp. nov., gammaproteobacteria respectively isolated from coastal attached (fast) ice and surface seawater of the Antarctic.</title>
        <authorList>
            <person name="Li H.J."/>
            <person name="Zhang X.Y."/>
            <person name="Chen C.X."/>
            <person name="Zhang Y.J."/>
            <person name="Gao Z.M."/>
            <person name="Yu Y."/>
            <person name="Chen X.L."/>
            <person name="Chen B."/>
            <person name="Zhang Y.Z."/>
        </authorList>
    </citation>
    <scope>NUCLEOTIDE SEQUENCE [LARGE SCALE GENOMIC DNA]</scope>
    <source>
        <strain evidence="10 11">R06B22</strain>
    </source>
</reference>
<dbReference type="Gene3D" id="3.40.50.620">
    <property type="entry name" value="HUPs"/>
    <property type="match status" value="1"/>
</dbReference>
<comment type="caution">
    <text evidence="10">The sequence shown here is derived from an EMBL/GenBank/DDBJ whole genome shotgun (WGS) entry which is preliminary data.</text>
</comment>
<comment type="subcellular location">
    <subcellularLocation>
        <location evidence="1 8">Cytoplasm</location>
    </subcellularLocation>
</comment>
<evidence type="ECO:0000256" key="4">
    <source>
        <dbReference type="ARBA" id="ARBA00022694"/>
    </source>
</evidence>
<evidence type="ECO:0000259" key="9">
    <source>
        <dbReference type="SMART" id="SM00977"/>
    </source>
</evidence>
<dbReference type="InterPro" id="IPR011063">
    <property type="entry name" value="TilS/TtcA_N"/>
</dbReference>
<comment type="similarity">
    <text evidence="8">Belongs to the tRNA(Ile)-lysidine synthase family.</text>
</comment>
<dbReference type="RefSeq" id="WP_368376490.1">
    <property type="nucleotide sequence ID" value="NZ_JBFRYB010000001.1"/>
</dbReference>
<keyword evidence="2 8" id="KW-0963">Cytoplasm</keyword>
<dbReference type="InterPro" id="IPR012795">
    <property type="entry name" value="tRNA_Ile_lys_synt_N"/>
</dbReference>
<dbReference type="Pfam" id="PF09179">
    <property type="entry name" value="TilS"/>
    <property type="match status" value="1"/>
</dbReference>
<dbReference type="Pfam" id="PF01171">
    <property type="entry name" value="ATP_bind_3"/>
    <property type="match status" value="1"/>
</dbReference>